<dbReference type="InterPro" id="IPR011645">
    <property type="entry name" value="HNOB_dom_associated"/>
</dbReference>
<dbReference type="OrthoDB" id="9812260at2"/>
<dbReference type="InterPro" id="IPR043128">
    <property type="entry name" value="Rev_trsase/Diguanyl_cyclase"/>
</dbReference>
<comment type="caution">
    <text evidence="5">The sequence shown here is derived from an EMBL/GenBank/DDBJ whole genome shotgun (WGS) entry which is preliminary data.</text>
</comment>
<dbReference type="CDD" id="cd01949">
    <property type="entry name" value="GGDEF"/>
    <property type="match status" value="1"/>
</dbReference>
<dbReference type="Gene3D" id="3.30.450.260">
    <property type="entry name" value="Haem NO binding associated domain"/>
    <property type="match status" value="1"/>
</dbReference>
<dbReference type="Pfam" id="PF07701">
    <property type="entry name" value="HNOBA"/>
    <property type="match status" value="1"/>
</dbReference>
<dbReference type="Pfam" id="PF00990">
    <property type="entry name" value="GGDEF"/>
    <property type="match status" value="1"/>
</dbReference>
<dbReference type="Gene3D" id="3.30.70.270">
    <property type="match status" value="1"/>
</dbReference>
<protein>
    <recommendedName>
        <fullName evidence="1">guanylate cyclase</fullName>
        <ecNumber evidence="1">4.6.1.2</ecNumber>
    </recommendedName>
</protein>
<keyword evidence="3" id="KW-0141">cGMP biosynthesis</keyword>
<dbReference type="SUPFAM" id="SSF55073">
    <property type="entry name" value="Nucleotide cyclase"/>
    <property type="match status" value="1"/>
</dbReference>
<dbReference type="AlphaFoldDB" id="A0A2T7G4L4"/>
<reference evidence="5 6" key="1">
    <citation type="submission" date="2018-04" db="EMBL/GenBank/DDBJ databases">
        <title>Pelagivirga bohaiensis gen. nov., sp. nov., a bacterium isolated from the Bohai Sea.</title>
        <authorList>
            <person name="Ji X."/>
        </authorList>
    </citation>
    <scope>NUCLEOTIDE SEQUENCE [LARGE SCALE GENOMIC DNA]</scope>
    <source>
        <strain evidence="5 6">BH-SD19</strain>
    </source>
</reference>
<proteinExistence type="predicted"/>
<dbReference type="PROSITE" id="PS50887">
    <property type="entry name" value="GGDEF"/>
    <property type="match status" value="1"/>
</dbReference>
<dbReference type="Proteomes" id="UP000244446">
    <property type="component" value="Unassembled WGS sequence"/>
</dbReference>
<sequence>MMDVLCPMHLMLDAAGRSVHAGPTLMKMFDAAPLIGVPFHDLFELRRPQIGMSVPALMDHAGTKLHLRMRSALQTELKGMLVPLAPGTGPAGGALIDLSFGISVVDSVREYGLTSRDFSATDLTVEMLYLVEAKTAAMDASRSLNQRLQGAMIAAEEKAYTDTLTGLRNRRALDYMLDRLAEAEHDFALIHIDLDYFKSVNDSMGHAAGDHVLREVARIMIEETRSDDTVARVGGDEFVLVLKRLTDRCRVHDIASRLIARLKQPIAFGGRMCHVSASAGSVLSCDHPHPDMTRLMLEADTALYAAKRSGRGCHVAFTADLNQSVDGLMPADGVVERRAAPRSSSSDAEKDVGA</sequence>
<evidence type="ECO:0000313" key="5">
    <source>
        <dbReference type="EMBL" id="PVA09373.1"/>
    </source>
</evidence>
<dbReference type="NCBIfam" id="TIGR00254">
    <property type="entry name" value="GGDEF"/>
    <property type="match status" value="1"/>
</dbReference>
<gene>
    <name evidence="5" type="ORF">DC366_14170</name>
</gene>
<dbReference type="EMBL" id="QCYH01000009">
    <property type="protein sequence ID" value="PVA09373.1"/>
    <property type="molecule type" value="Genomic_DNA"/>
</dbReference>
<keyword evidence="2" id="KW-0547">Nucleotide-binding</keyword>
<evidence type="ECO:0000256" key="3">
    <source>
        <dbReference type="ARBA" id="ARBA00023293"/>
    </source>
</evidence>
<dbReference type="PANTHER" id="PTHR46663">
    <property type="entry name" value="DIGUANYLATE CYCLASE DGCT-RELATED"/>
    <property type="match status" value="1"/>
</dbReference>
<dbReference type="SMART" id="SM00267">
    <property type="entry name" value="GGDEF"/>
    <property type="match status" value="1"/>
</dbReference>
<feature type="domain" description="GGDEF" evidence="4">
    <location>
        <begin position="185"/>
        <end position="319"/>
    </location>
</feature>
<dbReference type="GO" id="GO:0000166">
    <property type="term" value="F:nucleotide binding"/>
    <property type="evidence" value="ECO:0007669"/>
    <property type="project" value="UniProtKB-KW"/>
</dbReference>
<evidence type="ECO:0000256" key="1">
    <source>
        <dbReference type="ARBA" id="ARBA00012202"/>
    </source>
</evidence>
<organism evidence="5 6">
    <name type="scientific">Pelagivirga sediminicola</name>
    <dbReference type="NCBI Taxonomy" id="2170575"/>
    <lineage>
        <taxon>Bacteria</taxon>
        <taxon>Pseudomonadati</taxon>
        <taxon>Pseudomonadota</taxon>
        <taxon>Alphaproteobacteria</taxon>
        <taxon>Rhodobacterales</taxon>
        <taxon>Paracoccaceae</taxon>
        <taxon>Pelagivirga</taxon>
    </lineage>
</organism>
<dbReference type="InterPro" id="IPR042463">
    <property type="entry name" value="HNOB_dom_associated_sf"/>
</dbReference>
<dbReference type="InterPro" id="IPR052163">
    <property type="entry name" value="DGC-Regulatory_Protein"/>
</dbReference>
<dbReference type="PANTHER" id="PTHR46663:SF4">
    <property type="entry name" value="DIGUANYLATE CYCLASE DGCT-RELATED"/>
    <property type="match status" value="1"/>
</dbReference>
<dbReference type="EC" id="4.6.1.2" evidence="1"/>
<dbReference type="InterPro" id="IPR000160">
    <property type="entry name" value="GGDEF_dom"/>
</dbReference>
<name>A0A2T7G4L4_9RHOB</name>
<evidence type="ECO:0000259" key="4">
    <source>
        <dbReference type="PROSITE" id="PS50887"/>
    </source>
</evidence>
<dbReference type="InterPro" id="IPR029787">
    <property type="entry name" value="Nucleotide_cyclase"/>
</dbReference>
<accession>A0A2T7G4L4</accession>
<dbReference type="GO" id="GO:0004383">
    <property type="term" value="F:guanylate cyclase activity"/>
    <property type="evidence" value="ECO:0007669"/>
    <property type="project" value="UniProtKB-EC"/>
</dbReference>
<evidence type="ECO:0000256" key="2">
    <source>
        <dbReference type="ARBA" id="ARBA00022741"/>
    </source>
</evidence>
<evidence type="ECO:0000313" key="6">
    <source>
        <dbReference type="Proteomes" id="UP000244446"/>
    </source>
</evidence>
<keyword evidence="6" id="KW-1185">Reference proteome</keyword>